<evidence type="ECO:0000313" key="2">
    <source>
        <dbReference type="EnsemblFungi" id="CEF75784"/>
    </source>
</evidence>
<dbReference type="VEuPathDB" id="FungiDB:FGRAMPH1_01G07961"/>
<evidence type="ECO:0000313" key="3">
    <source>
        <dbReference type="Proteomes" id="UP000070720"/>
    </source>
</evidence>
<accession>A0A0E0RX09</accession>
<reference evidence="2 3" key="2">
    <citation type="journal article" date="2010" name="Nature">
        <title>Comparative genomics reveals mobile pathogenicity chromosomes in Fusarium.</title>
        <authorList>
            <person name="Ma L.J."/>
            <person name="van der Does H.C."/>
            <person name="Borkovich K.A."/>
            <person name="Coleman J.J."/>
            <person name="Daboussi M.J."/>
            <person name="Di Pietro A."/>
            <person name="Dufresne M."/>
            <person name="Freitag M."/>
            <person name="Grabherr M."/>
            <person name="Henrissat B."/>
            <person name="Houterman P.M."/>
            <person name="Kang S."/>
            <person name="Shim W.B."/>
            <person name="Woloshuk C."/>
            <person name="Xie X."/>
            <person name="Xu J.R."/>
            <person name="Antoniw J."/>
            <person name="Baker S.E."/>
            <person name="Bluhm B.H."/>
            <person name="Breakspear A."/>
            <person name="Brown D.W."/>
            <person name="Butchko R.A."/>
            <person name="Chapman S."/>
            <person name="Coulson R."/>
            <person name="Coutinho P.M."/>
            <person name="Danchin E.G."/>
            <person name="Diener A."/>
            <person name="Gale L.R."/>
            <person name="Gardiner D.M."/>
            <person name="Goff S."/>
            <person name="Hammond-Kosack K.E."/>
            <person name="Hilburn K."/>
            <person name="Hua-Van A."/>
            <person name="Jonkers W."/>
            <person name="Kazan K."/>
            <person name="Kodira C.D."/>
            <person name="Koehrsen M."/>
            <person name="Kumar L."/>
            <person name="Lee Y.H."/>
            <person name="Li L."/>
            <person name="Manners J.M."/>
            <person name="Miranda-Saavedra D."/>
            <person name="Mukherjee M."/>
            <person name="Park G."/>
            <person name="Park J."/>
            <person name="Park S.Y."/>
            <person name="Proctor R.H."/>
            <person name="Regev A."/>
            <person name="Ruiz-Roldan M.C."/>
            <person name="Sain D."/>
            <person name="Sakthikumar S."/>
            <person name="Sykes S."/>
            <person name="Schwartz D.C."/>
            <person name="Turgeon B.G."/>
            <person name="Wapinski I."/>
            <person name="Yoder O."/>
            <person name="Young S."/>
            <person name="Zeng Q."/>
            <person name="Zhou S."/>
            <person name="Galagan J."/>
            <person name="Cuomo C.A."/>
            <person name="Kistler H.C."/>
            <person name="Rep M."/>
        </authorList>
    </citation>
    <scope>GENOME REANNOTATION</scope>
    <source>
        <strain evidence="3">ATCC MYA-4620 / CBS 123657 / FGSC 9075 / NRRL 31084 / PH-1</strain>
        <strain evidence="2">PH-1 / ATCC MYA-4620 / FGSC 9075 / NRRL 31084</strain>
    </source>
</reference>
<evidence type="ECO:0000313" key="1">
    <source>
        <dbReference type="EMBL" id="CEF75784.1"/>
    </source>
</evidence>
<keyword evidence="3" id="KW-1185">Reference proteome</keyword>
<organism evidence="2">
    <name type="scientific">Gibberella zeae (strain ATCC MYA-4620 / CBS 123657 / FGSC 9075 / NRRL 31084 / PH-1)</name>
    <name type="common">Wheat head blight fungus</name>
    <name type="synonym">Fusarium graminearum</name>
    <dbReference type="NCBI Taxonomy" id="229533"/>
    <lineage>
        <taxon>Eukaryota</taxon>
        <taxon>Fungi</taxon>
        <taxon>Dikarya</taxon>
        <taxon>Ascomycota</taxon>
        <taxon>Pezizomycotina</taxon>
        <taxon>Sordariomycetes</taxon>
        <taxon>Hypocreomycetidae</taxon>
        <taxon>Hypocreales</taxon>
        <taxon>Nectriaceae</taxon>
        <taxon>Fusarium</taxon>
    </lineage>
</organism>
<proteinExistence type="predicted"/>
<dbReference type="AlphaFoldDB" id="A0A0E0RX09"/>
<dbReference type="EnsemblFungi" id="CEF75784">
    <property type="protein sequence ID" value="CEF75784"/>
    <property type="gene ID" value="FGRRES_20099"/>
</dbReference>
<name>A0A0E0RX09_GIBZE</name>
<dbReference type="InParanoid" id="A0A0E0RX09"/>
<dbReference type="Proteomes" id="UP000070720">
    <property type="component" value="Chromosome 1"/>
</dbReference>
<reference evidence="2" key="5">
    <citation type="submission" date="2017-01" db="UniProtKB">
        <authorList>
            <consortium name="EnsemblFungi"/>
        </authorList>
    </citation>
    <scope>IDENTIFICATION</scope>
    <source>
        <strain evidence="2">PH-1 / ATCC MYA-4620 / FGSC 9075 / NRRL 31084</strain>
    </source>
</reference>
<reference evidence="1 3" key="4">
    <citation type="journal article" date="2015" name="BMC Genomics">
        <title>The completed genome sequence of the pathogenic ascomycete fungus Fusarium graminearum.</title>
        <authorList>
            <person name="King R."/>
            <person name="Urban M."/>
            <person name="Hammond-Kosack M.C."/>
            <person name="Hassani-Pak K."/>
            <person name="Hammond-Kosack K.E."/>
        </authorList>
    </citation>
    <scope>NUCLEOTIDE SEQUENCE [LARGE SCALE GENOMIC DNA]</scope>
    <source>
        <strain evidence="3">ATCC MYA-4620 / CBS 123657 / FGSC 9075 / NRRL 31084 / PH-1</strain>
        <strain evidence="1">PH-1</strain>
    </source>
</reference>
<sequence>MSEYRIQCLFVAQTPSPSIGQNSVNNNNNRITSLFVLSTNIVNSFSGAFPETYRMLSDLDAVKKVEFPSLQQAS</sequence>
<reference key="3">
    <citation type="submission" date="2014-02" db="EMBL/GenBank/DDBJ databases">
        <title>A revised Fusarium graminearum genomic reference sequence using whole shotgun re-sequencing.</title>
        <authorList>
            <person name="King R."/>
            <person name="Urban M."/>
            <person name="Hassani-Pak K."/>
            <person name="Hammond-Kosack K."/>
        </authorList>
    </citation>
    <scope>NUCLEOTIDE SEQUENCE</scope>
    <source>
        <strain>PH-1</strain>
    </source>
</reference>
<reference evidence="2 3" key="1">
    <citation type="journal article" date="2007" name="Science">
        <title>The Fusarium graminearum genome reveals a link between localized polymorphism and pathogen specialization.</title>
        <authorList>
            <person name="Cuomo C.A."/>
            <person name="Gueldener U."/>
            <person name="Xu J.-R."/>
            <person name="Trail F."/>
            <person name="Turgeon B.G."/>
            <person name="Di Pietro A."/>
            <person name="Walton J.D."/>
            <person name="Ma L.-J."/>
            <person name="Baker S.E."/>
            <person name="Rep M."/>
            <person name="Adam G."/>
            <person name="Antoniw J."/>
            <person name="Baldwin T."/>
            <person name="Calvo S.E."/>
            <person name="Chang Y.-L."/>
            <person name="DeCaprio D."/>
            <person name="Gale L.R."/>
            <person name="Gnerre S."/>
            <person name="Goswami R.S."/>
            <person name="Hammond-Kosack K."/>
            <person name="Harris L.J."/>
            <person name="Hilburn K."/>
            <person name="Kennell J.C."/>
            <person name="Kroken S."/>
            <person name="Magnuson J.K."/>
            <person name="Mannhaupt G."/>
            <person name="Mauceli E.W."/>
            <person name="Mewes H.-W."/>
            <person name="Mitterbauer R."/>
            <person name="Muehlbauer G."/>
            <person name="Muensterkoetter M."/>
            <person name="Nelson D."/>
            <person name="O'Donnell K."/>
            <person name="Ouellet T."/>
            <person name="Qi W."/>
            <person name="Quesneville H."/>
            <person name="Roncero M.I.G."/>
            <person name="Seong K.-Y."/>
            <person name="Tetko I.V."/>
            <person name="Urban M."/>
            <person name="Waalwijk C."/>
            <person name="Ward T.J."/>
            <person name="Yao J."/>
            <person name="Birren B.W."/>
            <person name="Kistler H.C."/>
        </authorList>
    </citation>
    <scope>NUCLEOTIDE SEQUENCE [LARGE SCALE GENOMIC DNA]</scope>
    <source>
        <strain evidence="3">ATCC MYA-4620 / CBS 123657 / FGSC 9075 / NRRL 31084 / PH-1</strain>
        <strain evidence="2">PH-1 / ATCC MYA-4620 / FGSC 9075 / NRRL 31084</strain>
    </source>
</reference>
<gene>
    <name evidence="1" type="ORF">FGRAMPH1_01T07961</name>
</gene>
<protein>
    <submittedName>
        <fullName evidence="1">Chromosome 1, complete genome</fullName>
    </submittedName>
</protein>
<dbReference type="EMBL" id="HG970332">
    <property type="protein sequence ID" value="CEF75784.1"/>
    <property type="molecule type" value="Genomic_DNA"/>
</dbReference>